<keyword evidence="1" id="KW-0472">Membrane</keyword>
<name>A0A0W0V7U1_9GAMM</name>
<evidence type="ECO:0008006" key="4">
    <source>
        <dbReference type="Google" id="ProtNLM"/>
    </source>
</evidence>
<dbReference type="PATRIC" id="fig|456.5.peg.500"/>
<keyword evidence="3" id="KW-1185">Reference proteome</keyword>
<evidence type="ECO:0000256" key="1">
    <source>
        <dbReference type="SAM" id="Phobius"/>
    </source>
</evidence>
<keyword evidence="1" id="KW-1133">Transmembrane helix</keyword>
<accession>A0A0W0V7U1</accession>
<dbReference type="AlphaFoldDB" id="A0A0W0V7U1"/>
<feature type="transmembrane region" description="Helical" evidence="1">
    <location>
        <begin position="20"/>
        <end position="40"/>
    </location>
</feature>
<feature type="transmembrane region" description="Helical" evidence="1">
    <location>
        <begin position="127"/>
        <end position="146"/>
    </location>
</feature>
<sequence length="155" mass="18140">MAKENNDKFAKDFYNRTYKFTITLPFILNAGSSISLGSFFNNGIEKVDWQIKTALLLYIFGTVIGIITLIHEYFVAYFYLKRASKFKAKPLKNNISHIAFLQILIGIFSFFSWILGTYFIVSLIFPYYLVTLRIFLFVLIWTLILIKWTKGKVDE</sequence>
<comment type="caution">
    <text evidence="2">The sequence shown here is derived from an EMBL/GenBank/DDBJ whole genome shotgun (WGS) entry which is preliminary data.</text>
</comment>
<evidence type="ECO:0000313" key="2">
    <source>
        <dbReference type="EMBL" id="KTD16168.1"/>
    </source>
</evidence>
<evidence type="ECO:0000313" key="3">
    <source>
        <dbReference type="Proteomes" id="UP000055035"/>
    </source>
</evidence>
<organism evidence="2 3">
    <name type="scientific">Legionella jordanis</name>
    <dbReference type="NCBI Taxonomy" id="456"/>
    <lineage>
        <taxon>Bacteria</taxon>
        <taxon>Pseudomonadati</taxon>
        <taxon>Pseudomonadota</taxon>
        <taxon>Gammaproteobacteria</taxon>
        <taxon>Legionellales</taxon>
        <taxon>Legionellaceae</taxon>
        <taxon>Legionella</taxon>
    </lineage>
</organism>
<keyword evidence="1" id="KW-0812">Transmembrane</keyword>
<reference evidence="2 3" key="1">
    <citation type="submission" date="2015-11" db="EMBL/GenBank/DDBJ databases">
        <title>Genomic analysis of 38 Legionella species identifies large and diverse effector repertoires.</title>
        <authorList>
            <person name="Burstein D."/>
            <person name="Amaro F."/>
            <person name="Zusman T."/>
            <person name="Lifshitz Z."/>
            <person name="Cohen O."/>
            <person name="Gilbert J.A."/>
            <person name="Pupko T."/>
            <person name="Shuman H.A."/>
            <person name="Segal G."/>
        </authorList>
    </citation>
    <scope>NUCLEOTIDE SEQUENCE [LARGE SCALE GENOMIC DNA]</scope>
    <source>
        <strain evidence="2 3">BL-540</strain>
    </source>
</reference>
<dbReference type="Proteomes" id="UP000055035">
    <property type="component" value="Unassembled WGS sequence"/>
</dbReference>
<dbReference type="EMBL" id="LNYJ01000011">
    <property type="protein sequence ID" value="KTD16168.1"/>
    <property type="molecule type" value="Genomic_DNA"/>
</dbReference>
<feature type="transmembrane region" description="Helical" evidence="1">
    <location>
        <begin position="100"/>
        <end position="121"/>
    </location>
</feature>
<feature type="transmembrane region" description="Helical" evidence="1">
    <location>
        <begin position="55"/>
        <end position="80"/>
    </location>
</feature>
<dbReference type="RefSeq" id="WP_058470043.1">
    <property type="nucleotide sequence ID" value="NZ_CAAAIC010000007.1"/>
</dbReference>
<proteinExistence type="predicted"/>
<gene>
    <name evidence="2" type="ORF">Ljor_0474</name>
</gene>
<protein>
    <recommendedName>
        <fullName evidence="4">Transmembrane protein</fullName>
    </recommendedName>
</protein>